<gene>
    <name evidence="1" type="ORF">BGAL_0037g00290</name>
</gene>
<comment type="caution">
    <text evidence="1">The sequence shown here is derived from an EMBL/GenBank/DDBJ whole genome shotgun (WGS) entry which is preliminary data.</text>
</comment>
<evidence type="ECO:0000313" key="1">
    <source>
        <dbReference type="EMBL" id="THV53985.1"/>
    </source>
</evidence>
<dbReference type="AlphaFoldDB" id="A0A4S8RBY4"/>
<keyword evidence="2" id="KW-1185">Reference proteome</keyword>
<dbReference type="Proteomes" id="UP000308671">
    <property type="component" value="Unassembled WGS sequence"/>
</dbReference>
<evidence type="ECO:0000313" key="2">
    <source>
        <dbReference type="Proteomes" id="UP000308671"/>
    </source>
</evidence>
<organism evidence="1 2">
    <name type="scientific">Botrytis galanthina</name>
    <dbReference type="NCBI Taxonomy" id="278940"/>
    <lineage>
        <taxon>Eukaryota</taxon>
        <taxon>Fungi</taxon>
        <taxon>Dikarya</taxon>
        <taxon>Ascomycota</taxon>
        <taxon>Pezizomycotina</taxon>
        <taxon>Leotiomycetes</taxon>
        <taxon>Helotiales</taxon>
        <taxon>Sclerotiniaceae</taxon>
        <taxon>Botrytis</taxon>
    </lineage>
</organism>
<protein>
    <submittedName>
        <fullName evidence="1">Uncharacterized protein</fullName>
    </submittedName>
</protein>
<sequence>MSSIGIKRSGSDNLDAPPAKKSLVIKFPVAHMRLVDALDIAARCNETSFAKHSQEECRRARVTIESAFVTKYNKLDRVIKAQDLVIEQSKAVIAALDRLIQNFDALPSTRIGELLRGSFEEMIPGRATEIVATIQQSFIAVNMDEKRAQKQILKNAEKTRVVANAAKMMLADHEKRYLLPHFVTHIASRGCGIEMGKCNDLAATRRAMQTWAAKLAMEEMLRVGEIDRWWEADTAEVTGVMAMNIGSLF</sequence>
<dbReference type="EMBL" id="PQXL01000037">
    <property type="protein sequence ID" value="THV53985.1"/>
    <property type="molecule type" value="Genomic_DNA"/>
</dbReference>
<dbReference type="OrthoDB" id="3529070at2759"/>
<proteinExistence type="predicted"/>
<name>A0A4S8RBY4_9HELO</name>
<accession>A0A4S8RBY4</accession>
<reference evidence="1 2" key="1">
    <citation type="submission" date="2017-12" db="EMBL/GenBank/DDBJ databases">
        <title>Comparative genomics of Botrytis spp.</title>
        <authorList>
            <person name="Valero-Jimenez C.A."/>
            <person name="Tapia P."/>
            <person name="Veloso J."/>
            <person name="Silva-Moreno E."/>
            <person name="Staats M."/>
            <person name="Valdes J.H."/>
            <person name="Van Kan J.A.L."/>
        </authorList>
    </citation>
    <scope>NUCLEOTIDE SEQUENCE [LARGE SCALE GENOMIC DNA]</scope>
    <source>
        <strain evidence="1 2">MUCL435</strain>
    </source>
</reference>